<dbReference type="EMBL" id="HBIW01000889">
    <property type="protein sequence ID" value="CAE0685327.1"/>
    <property type="molecule type" value="Transcribed_RNA"/>
</dbReference>
<organism evidence="1">
    <name type="scientific">Pelagomonas calceolata</name>
    <dbReference type="NCBI Taxonomy" id="35677"/>
    <lineage>
        <taxon>Eukaryota</taxon>
        <taxon>Sar</taxon>
        <taxon>Stramenopiles</taxon>
        <taxon>Ochrophyta</taxon>
        <taxon>Pelagophyceae</taxon>
        <taxon>Pelagomonadales</taxon>
        <taxon>Pelagomonadaceae</taxon>
        <taxon>Pelagomonas</taxon>
    </lineage>
</organism>
<sequence length="289" mass="29954">MALYNTVPAEESTLLAPKKNNKIKGLVAVAAIAAFALGAVAATATQMTPAKEVVNLSKGGTCNCDGGAAPNYKDLRTCLDGCAGYATVKLGSGDFALGPPQYAVPSGMSIVGSGVANTVITAYGPVNEETNCLSMDKSKKIGFILGDNTNFQDFTYVSLDNNRLVMDASTTGLCGGAVFEAPGCTASDCGEGGHGNDYVLSADKTKSISNAQISNIFITGKNSKDDKSPCWWDDWGNDDCYSAPQSALFIPTLRSLTTTMATLRIPGITETRMITSSFSISGSGGRTAN</sequence>
<proteinExistence type="predicted"/>
<reference evidence="2" key="2">
    <citation type="submission" date="2021-11" db="EMBL/GenBank/DDBJ databases">
        <authorList>
            <consortium name="Genoscope - CEA"/>
            <person name="William W."/>
        </authorList>
    </citation>
    <scope>NUCLEOTIDE SEQUENCE</scope>
</reference>
<dbReference type="EMBL" id="CAKKNE010000004">
    <property type="protein sequence ID" value="CAH0375180.1"/>
    <property type="molecule type" value="Genomic_DNA"/>
</dbReference>
<keyword evidence="3" id="KW-1185">Reference proteome</keyword>
<name>A0A7S4E266_9STRA</name>
<gene>
    <name evidence="1" type="ORF">PCAL00307_LOCUS761</name>
    <name evidence="2" type="ORF">PECAL_4P25060</name>
</gene>
<evidence type="ECO:0000313" key="3">
    <source>
        <dbReference type="Proteomes" id="UP000789595"/>
    </source>
</evidence>
<accession>A0A7S4E266</accession>
<dbReference type="AlphaFoldDB" id="A0A7S4E266"/>
<evidence type="ECO:0000313" key="1">
    <source>
        <dbReference type="EMBL" id="CAE0685327.1"/>
    </source>
</evidence>
<reference evidence="1" key="1">
    <citation type="submission" date="2021-01" db="EMBL/GenBank/DDBJ databases">
        <authorList>
            <person name="Corre E."/>
            <person name="Pelletier E."/>
            <person name="Niang G."/>
            <person name="Scheremetjew M."/>
            <person name="Finn R."/>
            <person name="Kale V."/>
            <person name="Holt S."/>
            <person name="Cochrane G."/>
            <person name="Meng A."/>
            <person name="Brown T."/>
            <person name="Cohen L."/>
        </authorList>
    </citation>
    <scope>NUCLEOTIDE SEQUENCE</scope>
    <source>
        <strain evidence="1">CCMP1756</strain>
    </source>
</reference>
<dbReference type="Proteomes" id="UP000789595">
    <property type="component" value="Unassembled WGS sequence"/>
</dbReference>
<evidence type="ECO:0000313" key="2">
    <source>
        <dbReference type="EMBL" id="CAH0375180.1"/>
    </source>
</evidence>
<dbReference type="OrthoDB" id="406385at2759"/>
<protein>
    <submittedName>
        <fullName evidence="1">Uncharacterized protein</fullName>
    </submittedName>
</protein>